<dbReference type="AlphaFoldDB" id="A0A7C3ZY85"/>
<dbReference type="GO" id="GO:0016491">
    <property type="term" value="F:oxidoreductase activity"/>
    <property type="evidence" value="ECO:0007669"/>
    <property type="project" value="UniProtKB-KW"/>
</dbReference>
<dbReference type="InterPro" id="IPR002347">
    <property type="entry name" value="SDR_fam"/>
</dbReference>
<dbReference type="PANTHER" id="PTHR43477:SF1">
    <property type="entry name" value="DIHYDROANTICAPSIN 7-DEHYDROGENASE"/>
    <property type="match status" value="1"/>
</dbReference>
<dbReference type="EMBL" id="DSPX01000179">
    <property type="protein sequence ID" value="HGG02368.1"/>
    <property type="molecule type" value="Genomic_DNA"/>
</dbReference>
<proteinExistence type="inferred from homology"/>
<comment type="similarity">
    <text evidence="1">Belongs to the short-chain dehydrogenases/reductases (SDR) family.</text>
</comment>
<dbReference type="InterPro" id="IPR051122">
    <property type="entry name" value="SDR_DHRS6-like"/>
</dbReference>
<dbReference type="PRINTS" id="PR00081">
    <property type="entry name" value="GDHRDH"/>
</dbReference>
<gene>
    <name evidence="3" type="ORF">ENR15_17425</name>
</gene>
<keyword evidence="2" id="KW-0560">Oxidoreductase</keyword>
<dbReference type="Gene3D" id="3.40.50.720">
    <property type="entry name" value="NAD(P)-binding Rossmann-like Domain"/>
    <property type="match status" value="1"/>
</dbReference>
<dbReference type="PANTHER" id="PTHR43477">
    <property type="entry name" value="DIHYDROANTICAPSIN 7-DEHYDROGENASE"/>
    <property type="match status" value="1"/>
</dbReference>
<dbReference type="SUPFAM" id="SSF51735">
    <property type="entry name" value="NAD(P)-binding Rossmann-fold domains"/>
    <property type="match status" value="1"/>
</dbReference>
<sequence length="236" mass="24777">MTQKVVIIGGSSGMGLAIAKAAVAKGKKVIIASRSAAKLNKAKAEIGGDVESELVDITLEVSVKELFAKIGNYDALLLTPSVGVNGPFMEVDIPTARQAFENKFWGSYYAAKYGAAGLDKTNGSITFFSGSVVEKPSPGLSLLAAINGGLEALAKSLAVELAPIRVNVVSPGLVVTPLYSGIPEAYRQNYFDSVAMELPLKRVGQPEDIAELALFLIENKYMTGAVINIDGGVRLV</sequence>
<dbReference type="NCBIfam" id="NF005449">
    <property type="entry name" value="PRK07041.1"/>
    <property type="match status" value="1"/>
</dbReference>
<accession>A0A7C3ZY85</accession>
<evidence type="ECO:0000256" key="2">
    <source>
        <dbReference type="ARBA" id="ARBA00023002"/>
    </source>
</evidence>
<reference evidence="3" key="1">
    <citation type="journal article" date="2020" name="mSystems">
        <title>Genome- and Community-Level Interaction Insights into Carbon Utilization and Element Cycling Functions of Hydrothermarchaeota in Hydrothermal Sediment.</title>
        <authorList>
            <person name="Zhou Z."/>
            <person name="Liu Y."/>
            <person name="Xu W."/>
            <person name="Pan J."/>
            <person name="Luo Z.H."/>
            <person name="Li M."/>
        </authorList>
    </citation>
    <scope>NUCLEOTIDE SEQUENCE [LARGE SCALE GENOMIC DNA]</scope>
    <source>
        <strain evidence="3">SpSt-374</strain>
    </source>
</reference>
<protein>
    <submittedName>
        <fullName evidence="3">SDR family oxidoreductase</fullName>
    </submittedName>
</protein>
<evidence type="ECO:0000256" key="1">
    <source>
        <dbReference type="ARBA" id="ARBA00006484"/>
    </source>
</evidence>
<name>A0A7C3ZY85_9CYAN</name>
<dbReference type="Pfam" id="PF13561">
    <property type="entry name" value="adh_short_C2"/>
    <property type="match status" value="1"/>
</dbReference>
<dbReference type="InterPro" id="IPR036291">
    <property type="entry name" value="NAD(P)-bd_dom_sf"/>
</dbReference>
<evidence type="ECO:0000313" key="3">
    <source>
        <dbReference type="EMBL" id="HGG02368.1"/>
    </source>
</evidence>
<organism evidence="3">
    <name type="scientific">Planktothricoides sp. SpSt-374</name>
    <dbReference type="NCBI Taxonomy" id="2282167"/>
    <lineage>
        <taxon>Bacteria</taxon>
        <taxon>Bacillati</taxon>
        <taxon>Cyanobacteriota</taxon>
        <taxon>Cyanophyceae</taxon>
        <taxon>Oscillatoriophycideae</taxon>
        <taxon>Oscillatoriales</taxon>
        <taxon>Oscillatoriaceae</taxon>
        <taxon>Planktothricoides</taxon>
    </lineage>
</organism>
<comment type="caution">
    <text evidence="3">The sequence shown here is derived from an EMBL/GenBank/DDBJ whole genome shotgun (WGS) entry which is preliminary data.</text>
</comment>